<gene>
    <name evidence="2" type="ORF">Sru01_50560</name>
</gene>
<organism evidence="2 3">
    <name type="scientific">Sphaerisporangium rufum</name>
    <dbReference type="NCBI Taxonomy" id="1381558"/>
    <lineage>
        <taxon>Bacteria</taxon>
        <taxon>Bacillati</taxon>
        <taxon>Actinomycetota</taxon>
        <taxon>Actinomycetes</taxon>
        <taxon>Streptosporangiales</taxon>
        <taxon>Streptosporangiaceae</taxon>
        <taxon>Sphaerisporangium</taxon>
    </lineage>
</organism>
<accession>A0A919R5V9</accession>
<keyword evidence="3" id="KW-1185">Reference proteome</keyword>
<proteinExistence type="predicted"/>
<keyword evidence="1" id="KW-0812">Transmembrane</keyword>
<reference evidence="2" key="1">
    <citation type="submission" date="2021-01" db="EMBL/GenBank/DDBJ databases">
        <title>Whole genome shotgun sequence of Sphaerisporangium rufum NBRC 109079.</title>
        <authorList>
            <person name="Komaki H."/>
            <person name="Tamura T."/>
        </authorList>
    </citation>
    <scope>NUCLEOTIDE SEQUENCE</scope>
    <source>
        <strain evidence="2">NBRC 109079</strain>
    </source>
</reference>
<dbReference type="AlphaFoldDB" id="A0A919R5V9"/>
<dbReference type="EMBL" id="BOOU01000068">
    <property type="protein sequence ID" value="GII80074.1"/>
    <property type="molecule type" value="Genomic_DNA"/>
</dbReference>
<feature type="transmembrane region" description="Helical" evidence="1">
    <location>
        <begin position="41"/>
        <end position="65"/>
    </location>
</feature>
<dbReference type="Proteomes" id="UP000655287">
    <property type="component" value="Unassembled WGS sequence"/>
</dbReference>
<keyword evidence="1" id="KW-0472">Membrane</keyword>
<evidence type="ECO:0000313" key="2">
    <source>
        <dbReference type="EMBL" id="GII80074.1"/>
    </source>
</evidence>
<evidence type="ECO:0000313" key="3">
    <source>
        <dbReference type="Proteomes" id="UP000655287"/>
    </source>
</evidence>
<sequence>MDDLNTLATLLAAPEPSPEAAERSLRRLQRRMRRPARPRHMAWPAAGLGLAAAATAAVLLLPGAVEPTATPNGPPAAAVRLTGGQILLAAATTAARASEGSGAYWYVRTRSDGGDAFESWTARDGRTRVRGEKTAGRTVELGPRTSFRLGGLPVDFDRLEKLPAEPDALTAWIADGVARGDITTSAGRLDAAGQERAVLTGLVSLVSQLPASPEVRAAAFRALAGHPGVESAGAAGGGEALRIPAGDGEPVRLVVDPATSRVRGTTFYVTADGAEVTAERPVTIEARWTDAAGDGG</sequence>
<comment type="caution">
    <text evidence="2">The sequence shown here is derived from an EMBL/GenBank/DDBJ whole genome shotgun (WGS) entry which is preliminary data.</text>
</comment>
<name>A0A919R5V9_9ACTN</name>
<dbReference type="InterPro" id="IPR047789">
    <property type="entry name" value="CU044_5270-like"/>
</dbReference>
<evidence type="ECO:0000256" key="1">
    <source>
        <dbReference type="SAM" id="Phobius"/>
    </source>
</evidence>
<protein>
    <recommendedName>
        <fullName evidence="4">CU044_5270 family protein</fullName>
    </recommendedName>
</protein>
<evidence type="ECO:0008006" key="4">
    <source>
        <dbReference type="Google" id="ProtNLM"/>
    </source>
</evidence>
<dbReference type="RefSeq" id="WP_203990371.1">
    <property type="nucleotide sequence ID" value="NZ_BOOU01000068.1"/>
</dbReference>
<keyword evidence="1" id="KW-1133">Transmembrane helix</keyword>
<dbReference type="NCBIfam" id="NF038083">
    <property type="entry name" value="CU044_5270_fam"/>
    <property type="match status" value="1"/>
</dbReference>